<dbReference type="PROSITE" id="PS01124">
    <property type="entry name" value="HTH_ARAC_FAMILY_2"/>
    <property type="match status" value="1"/>
</dbReference>
<reference evidence="5 6" key="1">
    <citation type="journal article" date="2019" name="Int. J. Syst. Evol. Microbiol.">
        <title>The Global Catalogue of Microorganisms (GCM) 10K type strain sequencing project: providing services to taxonomists for standard genome sequencing and annotation.</title>
        <authorList>
            <consortium name="The Broad Institute Genomics Platform"/>
            <consortium name="The Broad Institute Genome Sequencing Center for Infectious Disease"/>
            <person name="Wu L."/>
            <person name="Ma J."/>
        </authorList>
    </citation>
    <scope>NUCLEOTIDE SEQUENCE [LARGE SCALE GENOMIC DNA]</scope>
    <source>
        <strain evidence="5 6">JCM 13929</strain>
    </source>
</reference>
<comment type="caution">
    <text evidence="5">The sequence shown here is derived from an EMBL/GenBank/DDBJ whole genome shotgun (WGS) entry which is preliminary data.</text>
</comment>
<protein>
    <recommendedName>
        <fullName evidence="4">HTH araC/xylS-type domain-containing protein</fullName>
    </recommendedName>
</protein>
<sequence>MVRDLLVTDVVRGHRPAVSRRTVERRFRAATGLTPGAVRQVERARTAAQLLAAGDPAADVVAELGDCDEPHLARALRSYVGRTVSQLREGAGGAIALDLDQRLTS</sequence>
<accession>A0ABN2GDX2</accession>
<dbReference type="EMBL" id="BAAAMU010000083">
    <property type="protein sequence ID" value="GAA1669250.1"/>
    <property type="molecule type" value="Genomic_DNA"/>
</dbReference>
<gene>
    <name evidence="5" type="ORF">GCM10009733_078360</name>
</gene>
<dbReference type="InterPro" id="IPR018060">
    <property type="entry name" value="HTH_AraC"/>
</dbReference>
<keyword evidence="2" id="KW-0238">DNA-binding</keyword>
<evidence type="ECO:0000256" key="1">
    <source>
        <dbReference type="ARBA" id="ARBA00023015"/>
    </source>
</evidence>
<proteinExistence type="predicted"/>
<feature type="domain" description="HTH araC/xylS-type" evidence="4">
    <location>
        <begin position="18"/>
        <end position="90"/>
    </location>
</feature>
<dbReference type="InterPro" id="IPR050204">
    <property type="entry name" value="AraC_XylS_family_regulators"/>
</dbReference>
<dbReference type="Gene3D" id="1.10.10.60">
    <property type="entry name" value="Homeodomain-like"/>
    <property type="match status" value="1"/>
</dbReference>
<evidence type="ECO:0000313" key="5">
    <source>
        <dbReference type="EMBL" id="GAA1669250.1"/>
    </source>
</evidence>
<name>A0ABN2GDX2_9ACTN</name>
<dbReference type="Proteomes" id="UP001500064">
    <property type="component" value="Unassembled WGS sequence"/>
</dbReference>
<evidence type="ECO:0000256" key="3">
    <source>
        <dbReference type="ARBA" id="ARBA00023163"/>
    </source>
</evidence>
<dbReference type="Pfam" id="PF12833">
    <property type="entry name" value="HTH_18"/>
    <property type="match status" value="1"/>
</dbReference>
<dbReference type="SMART" id="SM00342">
    <property type="entry name" value="HTH_ARAC"/>
    <property type="match status" value="1"/>
</dbReference>
<dbReference type="PANTHER" id="PTHR46796">
    <property type="entry name" value="HTH-TYPE TRANSCRIPTIONAL ACTIVATOR RHAS-RELATED"/>
    <property type="match status" value="1"/>
</dbReference>
<evidence type="ECO:0000256" key="2">
    <source>
        <dbReference type="ARBA" id="ARBA00023125"/>
    </source>
</evidence>
<evidence type="ECO:0000313" key="6">
    <source>
        <dbReference type="Proteomes" id="UP001500064"/>
    </source>
</evidence>
<dbReference type="RefSeq" id="WP_346111817.1">
    <property type="nucleotide sequence ID" value="NZ_BAAAMU010000083.1"/>
</dbReference>
<organism evidence="5 6">
    <name type="scientific">Nonomuraea maheshkhaliensis</name>
    <dbReference type="NCBI Taxonomy" id="419590"/>
    <lineage>
        <taxon>Bacteria</taxon>
        <taxon>Bacillati</taxon>
        <taxon>Actinomycetota</taxon>
        <taxon>Actinomycetes</taxon>
        <taxon>Streptosporangiales</taxon>
        <taxon>Streptosporangiaceae</taxon>
        <taxon>Nonomuraea</taxon>
    </lineage>
</organism>
<keyword evidence="6" id="KW-1185">Reference proteome</keyword>
<evidence type="ECO:0000259" key="4">
    <source>
        <dbReference type="PROSITE" id="PS01124"/>
    </source>
</evidence>
<keyword evidence="3" id="KW-0804">Transcription</keyword>
<keyword evidence="1" id="KW-0805">Transcription regulation</keyword>